<dbReference type="InParanoid" id="B0D959"/>
<dbReference type="EMBL" id="DS547100">
    <property type="protein sequence ID" value="EDR09196.1"/>
    <property type="molecule type" value="Genomic_DNA"/>
</dbReference>
<sequence length="139" mass="15807">MDNNARTVRSYKRNSHHHPLNELLNPELRKCKKGLESNGPPTVLHPPECSRSQSPAMLSFPKVCQVTNLTLSSGRRPLVDARPELSVIVLHDCDWNGEIVLLLQGVNYKSTTWGTMSRLLRHRRAACVYWMTFRSDPSS</sequence>
<dbReference type="KEGG" id="lbc:LACBIDRAFT_326597"/>
<evidence type="ECO:0000313" key="2">
    <source>
        <dbReference type="Proteomes" id="UP000001194"/>
    </source>
</evidence>
<dbReference type="Proteomes" id="UP000001194">
    <property type="component" value="Unassembled WGS sequence"/>
</dbReference>
<reference evidence="1 2" key="1">
    <citation type="journal article" date="2008" name="Nature">
        <title>The genome of Laccaria bicolor provides insights into mycorrhizal symbiosis.</title>
        <authorList>
            <person name="Martin F."/>
            <person name="Aerts A."/>
            <person name="Ahren D."/>
            <person name="Brun A."/>
            <person name="Danchin E.G.J."/>
            <person name="Duchaussoy F."/>
            <person name="Gibon J."/>
            <person name="Kohler A."/>
            <person name="Lindquist E."/>
            <person name="Pereda V."/>
            <person name="Salamov A."/>
            <person name="Shapiro H.J."/>
            <person name="Wuyts J."/>
            <person name="Blaudez D."/>
            <person name="Buee M."/>
            <person name="Brokstein P."/>
            <person name="Canbaeck B."/>
            <person name="Cohen D."/>
            <person name="Courty P.E."/>
            <person name="Coutinho P.M."/>
            <person name="Delaruelle C."/>
            <person name="Detter J.C."/>
            <person name="Deveau A."/>
            <person name="DiFazio S."/>
            <person name="Duplessis S."/>
            <person name="Fraissinet-Tachet L."/>
            <person name="Lucic E."/>
            <person name="Frey-Klett P."/>
            <person name="Fourrey C."/>
            <person name="Feussner I."/>
            <person name="Gay G."/>
            <person name="Grimwood J."/>
            <person name="Hoegger P.J."/>
            <person name="Jain P."/>
            <person name="Kilaru S."/>
            <person name="Labbe J."/>
            <person name="Lin Y.C."/>
            <person name="Legue V."/>
            <person name="Le Tacon F."/>
            <person name="Marmeisse R."/>
            <person name="Melayah D."/>
            <person name="Montanini B."/>
            <person name="Muratet M."/>
            <person name="Nehls U."/>
            <person name="Niculita-Hirzel H."/>
            <person name="Oudot-Le Secq M.P."/>
            <person name="Peter M."/>
            <person name="Quesneville H."/>
            <person name="Rajashekar B."/>
            <person name="Reich M."/>
            <person name="Rouhier N."/>
            <person name="Schmutz J."/>
            <person name="Yin T."/>
            <person name="Chalot M."/>
            <person name="Henrissat B."/>
            <person name="Kuees U."/>
            <person name="Lucas S."/>
            <person name="Van de Peer Y."/>
            <person name="Podila G.K."/>
            <person name="Polle A."/>
            <person name="Pukkila P.J."/>
            <person name="Richardson P.M."/>
            <person name="Rouze P."/>
            <person name="Sanders I.R."/>
            <person name="Stajich J.E."/>
            <person name="Tunlid A."/>
            <person name="Tuskan G."/>
            <person name="Grigoriev I.V."/>
        </authorList>
    </citation>
    <scope>NUCLEOTIDE SEQUENCE [LARGE SCALE GENOMIC DNA]</scope>
    <source>
        <strain evidence="2">S238N-H82 / ATCC MYA-4686</strain>
    </source>
</reference>
<evidence type="ECO:0000313" key="1">
    <source>
        <dbReference type="EMBL" id="EDR09196.1"/>
    </source>
</evidence>
<dbReference type="AlphaFoldDB" id="B0D959"/>
<gene>
    <name evidence="1" type="ORF">LACBIDRAFT_326597</name>
</gene>
<protein>
    <submittedName>
        <fullName evidence="1">Predicted protein</fullName>
    </submittedName>
</protein>
<keyword evidence="2" id="KW-1185">Reference proteome</keyword>
<dbReference type="RefSeq" id="XP_001880509.1">
    <property type="nucleotide sequence ID" value="XM_001880474.1"/>
</dbReference>
<dbReference type="HOGENOM" id="CLU_1845433_0_0_1"/>
<proteinExistence type="predicted"/>
<accession>B0D959</accession>
<dbReference type="GeneID" id="6075916"/>
<organism evidence="2">
    <name type="scientific">Laccaria bicolor (strain S238N-H82 / ATCC MYA-4686)</name>
    <name type="common">Bicoloured deceiver</name>
    <name type="synonym">Laccaria laccata var. bicolor</name>
    <dbReference type="NCBI Taxonomy" id="486041"/>
    <lineage>
        <taxon>Eukaryota</taxon>
        <taxon>Fungi</taxon>
        <taxon>Dikarya</taxon>
        <taxon>Basidiomycota</taxon>
        <taxon>Agaricomycotina</taxon>
        <taxon>Agaricomycetes</taxon>
        <taxon>Agaricomycetidae</taxon>
        <taxon>Agaricales</taxon>
        <taxon>Agaricineae</taxon>
        <taxon>Hydnangiaceae</taxon>
        <taxon>Laccaria</taxon>
    </lineage>
</organism>
<name>B0D959_LACBS</name>